<dbReference type="AlphaFoldDB" id="A0A087BTD7"/>
<dbReference type="InterPro" id="IPR036291">
    <property type="entry name" value="NAD(P)-bd_dom_sf"/>
</dbReference>
<feature type="transmembrane region" description="Helical" evidence="4">
    <location>
        <begin position="233"/>
        <end position="254"/>
    </location>
</feature>
<keyword evidence="4" id="KW-0472">Membrane</keyword>
<accession>A0A087BTD7</accession>
<protein>
    <submittedName>
        <fullName evidence="5">Short-chain dehydrogenase</fullName>
        <ecNumber evidence="5">1.1.1.62</ecNumber>
    </submittedName>
</protein>
<dbReference type="InterPro" id="IPR002347">
    <property type="entry name" value="SDR_fam"/>
</dbReference>
<reference evidence="5 6" key="1">
    <citation type="submission" date="2014-03" db="EMBL/GenBank/DDBJ databases">
        <title>Genomics of Bifidobacteria.</title>
        <authorList>
            <person name="Ventura M."/>
            <person name="Milani C."/>
            <person name="Lugli G.A."/>
        </authorList>
    </citation>
    <scope>NUCLEOTIDE SEQUENCE [LARGE SCALE GENOMIC DNA]</scope>
    <source>
        <strain evidence="5 6">LMG 11592</strain>
    </source>
</reference>
<evidence type="ECO:0000256" key="4">
    <source>
        <dbReference type="SAM" id="Phobius"/>
    </source>
</evidence>
<dbReference type="PIRSF" id="PIRSF000126">
    <property type="entry name" value="11-beta-HSD1"/>
    <property type="match status" value="1"/>
</dbReference>
<organism evidence="5 6">
    <name type="scientific">Bifidobacterium minimum</name>
    <dbReference type="NCBI Taxonomy" id="1693"/>
    <lineage>
        <taxon>Bacteria</taxon>
        <taxon>Bacillati</taxon>
        <taxon>Actinomycetota</taxon>
        <taxon>Actinomycetes</taxon>
        <taxon>Bifidobacteriales</taxon>
        <taxon>Bifidobacteriaceae</taxon>
        <taxon>Bifidobacterium</taxon>
    </lineage>
</organism>
<dbReference type="PROSITE" id="PS00061">
    <property type="entry name" value="ADH_SHORT"/>
    <property type="match status" value="1"/>
</dbReference>
<dbReference type="SUPFAM" id="SSF51735">
    <property type="entry name" value="NAD(P)-binding Rossmann-fold domains"/>
    <property type="match status" value="1"/>
</dbReference>
<dbReference type="Gene3D" id="3.40.50.720">
    <property type="entry name" value="NAD(P)-binding Rossmann-like Domain"/>
    <property type="match status" value="1"/>
</dbReference>
<evidence type="ECO:0000256" key="3">
    <source>
        <dbReference type="RuleBase" id="RU000363"/>
    </source>
</evidence>
<dbReference type="CDD" id="cd05233">
    <property type="entry name" value="SDR_c"/>
    <property type="match status" value="1"/>
</dbReference>
<gene>
    <name evidence="5" type="ORF">BMIN_1188</name>
</gene>
<evidence type="ECO:0000256" key="1">
    <source>
        <dbReference type="ARBA" id="ARBA00006484"/>
    </source>
</evidence>
<dbReference type="PRINTS" id="PR00080">
    <property type="entry name" value="SDRFAMILY"/>
</dbReference>
<dbReference type="STRING" id="1693.BMIN_1188"/>
<dbReference type="GO" id="GO:0016020">
    <property type="term" value="C:membrane"/>
    <property type="evidence" value="ECO:0007669"/>
    <property type="project" value="TreeGrafter"/>
</dbReference>
<dbReference type="Proteomes" id="UP000029014">
    <property type="component" value="Unassembled WGS sequence"/>
</dbReference>
<comment type="similarity">
    <text evidence="1 3">Belongs to the short-chain dehydrogenases/reductases (SDR) family.</text>
</comment>
<dbReference type="PANTHER" id="PTHR44196">
    <property type="entry name" value="DEHYDROGENASE/REDUCTASE SDR FAMILY MEMBER 7B"/>
    <property type="match status" value="1"/>
</dbReference>
<keyword evidence="6" id="KW-1185">Reference proteome</keyword>
<dbReference type="RefSeq" id="WP_022861671.1">
    <property type="nucleotide sequence ID" value="NZ_JGZD01000001.1"/>
</dbReference>
<dbReference type="EC" id="1.1.1.62" evidence="5"/>
<comment type="caution">
    <text evidence="5">The sequence shown here is derived from an EMBL/GenBank/DDBJ whole genome shotgun (WGS) entry which is preliminary data.</text>
</comment>
<dbReference type="PRINTS" id="PR00081">
    <property type="entry name" value="GDHRDH"/>
</dbReference>
<keyword evidence="4" id="KW-0812">Transmembrane</keyword>
<dbReference type="PANTHER" id="PTHR44196:SF2">
    <property type="entry name" value="SHORT-CHAIN DEHYDROGENASE-RELATED"/>
    <property type="match status" value="1"/>
</dbReference>
<name>A0A087BTD7_9BIFI</name>
<keyword evidence="4" id="KW-1133">Transmembrane helix</keyword>
<dbReference type="Pfam" id="PF00106">
    <property type="entry name" value="adh_short"/>
    <property type="match status" value="1"/>
</dbReference>
<evidence type="ECO:0000313" key="5">
    <source>
        <dbReference type="EMBL" id="KFI74287.1"/>
    </source>
</evidence>
<evidence type="ECO:0000256" key="2">
    <source>
        <dbReference type="ARBA" id="ARBA00023002"/>
    </source>
</evidence>
<evidence type="ECO:0000313" key="6">
    <source>
        <dbReference type="Proteomes" id="UP000029014"/>
    </source>
</evidence>
<dbReference type="EMBL" id="JGZD01000001">
    <property type="protein sequence ID" value="KFI74287.1"/>
    <property type="molecule type" value="Genomic_DNA"/>
</dbReference>
<dbReference type="GO" id="GO:0004303">
    <property type="term" value="F:estradiol 17-beta-dehydrogenase [NAD(P)+] activity"/>
    <property type="evidence" value="ECO:0007669"/>
    <property type="project" value="UniProtKB-EC"/>
</dbReference>
<dbReference type="InterPro" id="IPR020904">
    <property type="entry name" value="Sc_DH/Rdtase_CS"/>
</dbReference>
<keyword evidence="2 5" id="KW-0560">Oxidoreductase</keyword>
<proteinExistence type="inferred from homology"/>
<dbReference type="eggNOG" id="COG0300">
    <property type="taxonomic scope" value="Bacteria"/>
</dbReference>
<sequence length="258" mass="27715">MNRTVVITGSTSGIGSAFADLFADRGDALILVSRNVKTLRAQCMTLSERHPRGRFSYIVADLSDHTQVDAVCRRLADEPVDVLVNNAGFGMTGPFIQEDPRGIRSMIDVSVAAPTALARIVAEGMVTRGHGRILNVASIAAFMPNPFGAVYAATKAYVLSLSEALSEELRGTGVTVTALCPGPTSTHFAERSDMGRTRVFARNVMDAESVAQAGYRGMMRGRRRIVPGIPNHIVTGLSIIVPTIVVLRIAAWALRYTD</sequence>